<organism evidence="3 4">
    <name type="scientific">Penaeus vannamei</name>
    <name type="common">Whiteleg shrimp</name>
    <name type="synonym">Litopenaeus vannamei</name>
    <dbReference type="NCBI Taxonomy" id="6689"/>
    <lineage>
        <taxon>Eukaryota</taxon>
        <taxon>Metazoa</taxon>
        <taxon>Ecdysozoa</taxon>
        <taxon>Arthropoda</taxon>
        <taxon>Crustacea</taxon>
        <taxon>Multicrustacea</taxon>
        <taxon>Malacostraca</taxon>
        <taxon>Eumalacostraca</taxon>
        <taxon>Eucarida</taxon>
        <taxon>Decapoda</taxon>
        <taxon>Dendrobranchiata</taxon>
        <taxon>Penaeoidea</taxon>
        <taxon>Penaeidae</taxon>
        <taxon>Penaeus</taxon>
    </lineage>
</organism>
<feature type="compositionally biased region" description="Polar residues" evidence="1">
    <location>
        <begin position="38"/>
        <end position="52"/>
    </location>
</feature>
<evidence type="ECO:0000259" key="2">
    <source>
        <dbReference type="PROSITE" id="PS50940"/>
    </source>
</evidence>
<feature type="compositionally biased region" description="Low complexity" evidence="1">
    <location>
        <begin position="482"/>
        <end position="492"/>
    </location>
</feature>
<dbReference type="Pfam" id="PF01607">
    <property type="entry name" value="CBM_14"/>
    <property type="match status" value="1"/>
</dbReference>
<protein>
    <recommendedName>
        <fullName evidence="2">Chitin-binding type-2 domain-containing protein</fullName>
    </recommendedName>
</protein>
<feature type="compositionally biased region" description="Low complexity" evidence="1">
    <location>
        <begin position="387"/>
        <end position="413"/>
    </location>
</feature>
<feature type="region of interest" description="Disordered" evidence="1">
    <location>
        <begin position="158"/>
        <end position="190"/>
    </location>
</feature>
<feature type="region of interest" description="Disordered" evidence="1">
    <location>
        <begin position="614"/>
        <end position="637"/>
    </location>
</feature>
<dbReference type="PANTHER" id="PTHR22933:SF42">
    <property type="entry name" value="FI18455P1-RELATED"/>
    <property type="match status" value="1"/>
</dbReference>
<dbReference type="InterPro" id="IPR052976">
    <property type="entry name" value="Scoloptoxin-like"/>
</dbReference>
<feature type="region of interest" description="Disordered" evidence="1">
    <location>
        <begin position="109"/>
        <end position="136"/>
    </location>
</feature>
<feature type="region of interest" description="Disordered" evidence="1">
    <location>
        <begin position="514"/>
        <end position="551"/>
    </location>
</feature>
<keyword evidence="4" id="KW-1185">Reference proteome</keyword>
<dbReference type="Gene3D" id="2.170.140.10">
    <property type="entry name" value="Chitin binding domain"/>
    <property type="match status" value="1"/>
</dbReference>
<dbReference type="GO" id="GO:0005576">
    <property type="term" value="C:extracellular region"/>
    <property type="evidence" value="ECO:0007669"/>
    <property type="project" value="InterPro"/>
</dbReference>
<dbReference type="InterPro" id="IPR002557">
    <property type="entry name" value="Chitin-bd_dom"/>
</dbReference>
<dbReference type="OrthoDB" id="6428908at2759"/>
<reference evidence="3 4" key="1">
    <citation type="submission" date="2018-04" db="EMBL/GenBank/DDBJ databases">
        <authorList>
            <person name="Zhang X."/>
            <person name="Yuan J."/>
            <person name="Li F."/>
            <person name="Xiang J."/>
        </authorList>
    </citation>
    <scope>NUCLEOTIDE SEQUENCE [LARGE SCALE GENOMIC DNA]</scope>
    <source>
        <tissue evidence="3">Muscle</tissue>
    </source>
</reference>
<comment type="caution">
    <text evidence="3">The sequence shown here is derived from an EMBL/GenBank/DDBJ whole genome shotgun (WGS) entry which is preliminary data.</text>
</comment>
<dbReference type="AlphaFoldDB" id="A0A423SRC4"/>
<feature type="region of interest" description="Disordered" evidence="1">
    <location>
        <begin position="378"/>
        <end position="418"/>
    </location>
</feature>
<dbReference type="SMART" id="SM00494">
    <property type="entry name" value="ChtBD2"/>
    <property type="match status" value="1"/>
</dbReference>
<dbReference type="Proteomes" id="UP000283509">
    <property type="component" value="Unassembled WGS sequence"/>
</dbReference>
<feature type="compositionally biased region" description="Basic and acidic residues" evidence="1">
    <location>
        <begin position="321"/>
        <end position="341"/>
    </location>
</feature>
<reference evidence="3 4" key="2">
    <citation type="submission" date="2019-01" db="EMBL/GenBank/DDBJ databases">
        <title>The decoding of complex shrimp genome reveals the adaptation for benthos swimmer, frequently molting mechanism and breeding impact on genome.</title>
        <authorList>
            <person name="Sun Y."/>
            <person name="Gao Y."/>
            <person name="Yu Y."/>
        </authorList>
    </citation>
    <scope>NUCLEOTIDE SEQUENCE [LARGE SCALE GENOMIC DNA]</scope>
    <source>
        <tissue evidence="3">Muscle</tissue>
    </source>
</reference>
<dbReference type="PANTHER" id="PTHR22933">
    <property type="entry name" value="FI18007P1-RELATED"/>
    <property type="match status" value="1"/>
</dbReference>
<gene>
    <name evidence="3" type="ORF">C7M84_015194</name>
</gene>
<feature type="region of interest" description="Disordered" evidence="1">
    <location>
        <begin position="482"/>
        <end position="501"/>
    </location>
</feature>
<dbReference type="EMBL" id="QCYY01002891">
    <property type="protein sequence ID" value="ROT66757.1"/>
    <property type="molecule type" value="Genomic_DNA"/>
</dbReference>
<evidence type="ECO:0000313" key="4">
    <source>
        <dbReference type="Proteomes" id="UP000283509"/>
    </source>
</evidence>
<evidence type="ECO:0000313" key="3">
    <source>
        <dbReference type="EMBL" id="ROT66757.1"/>
    </source>
</evidence>
<proteinExistence type="predicted"/>
<feature type="compositionally biased region" description="Low complexity" evidence="1">
    <location>
        <begin position="519"/>
        <end position="549"/>
    </location>
</feature>
<feature type="compositionally biased region" description="Basic and acidic residues" evidence="1">
    <location>
        <begin position="115"/>
        <end position="127"/>
    </location>
</feature>
<dbReference type="PROSITE" id="PS50940">
    <property type="entry name" value="CHIT_BIND_II"/>
    <property type="match status" value="1"/>
</dbReference>
<name>A0A423SRC4_PENVA</name>
<feature type="domain" description="Chitin-binding type-2" evidence="2">
    <location>
        <begin position="710"/>
        <end position="769"/>
    </location>
</feature>
<dbReference type="SUPFAM" id="SSF57625">
    <property type="entry name" value="Invertebrate chitin-binding proteins"/>
    <property type="match status" value="1"/>
</dbReference>
<accession>A0A423SRC4</accession>
<feature type="region of interest" description="Disordered" evidence="1">
    <location>
        <begin position="269"/>
        <end position="355"/>
    </location>
</feature>
<sequence>MNINKWEIKALNGIEQHCNQRELEQKRWMRGTAVLSAEGSTQTAPEQEQEQNPPFLDPSAGTHALRRFPHTASQHQASSSPAPCFPDFRCGSAFGRECQASGPRAWLRYPTVTERGGRGEGAEEGRGKRGGSRSCQWLGSELPTNWSTSQSSHIVPFAHTPLASSPGPPRARATRHGTQPTRPRSEARGHPPFIPAHQPTMTPTAAHATQGAPALRLVILAVCAATTNGQHAMPGVFQLGDTESAFMDAEQMFGFVNFESLRISSGEARADAARTPAPSSPRDGDFAAAESGRPTRDPFDDIISGKVAGHNDSVNVVPETGSDRSHAPISSEADKKSRSDLKSAPPGAGGRRVDKRVLARIMREQFNEFKQRLTRKAKSLSLSGQQADGFKGTADTGAAATSATSGPSADATAEPPTRVLVGEVVPKAARRAGEEPSGVRSGLLRQDAHPIPVTFTSLPGFPSVPRAPGTGVASVATGTAAQASAGPSASPSGGRGGAPSVMIDSLFGGGERGSGIRGAGFSRVPGVPGPRRLPGVRGTTTTRTSSSPPDLMSILQTRLIGGVRSVSSGASGGAPTAVTGGGGVLMAGDSMLLQFDPSIVVNFLTLVALTQQQQRRGEGSPQGQRNASPAGGPTIAVAAPASDGEFGPFSDGADPSAGVDPSTILLPPMLRQTLYSYLLPRLASLSALVETVPGVPGLDYPIIGTVPYTNFYCSNMPWPGFYADTEARCQSWHYCDLDGRQASFLCPNGTVFNQAFFVCDWWYNFDCESAPYLYSLNERVFALPEVDETAPHRTLTAEMLETIFL</sequence>
<feature type="region of interest" description="Disordered" evidence="1">
    <location>
        <begin position="35"/>
        <end position="62"/>
    </location>
</feature>
<dbReference type="GO" id="GO:0008061">
    <property type="term" value="F:chitin binding"/>
    <property type="evidence" value="ECO:0007669"/>
    <property type="project" value="InterPro"/>
</dbReference>
<evidence type="ECO:0000256" key="1">
    <source>
        <dbReference type="SAM" id="MobiDB-lite"/>
    </source>
</evidence>
<dbReference type="InterPro" id="IPR036508">
    <property type="entry name" value="Chitin-bd_dom_sf"/>
</dbReference>